<dbReference type="GO" id="GO:1990904">
    <property type="term" value="C:ribonucleoprotein complex"/>
    <property type="evidence" value="ECO:0007669"/>
    <property type="project" value="TreeGrafter"/>
</dbReference>
<dbReference type="CDD" id="cd00590">
    <property type="entry name" value="RRM_SF"/>
    <property type="match status" value="3"/>
</dbReference>
<dbReference type="InterPro" id="IPR012677">
    <property type="entry name" value="Nucleotide-bd_a/b_plait_sf"/>
</dbReference>
<reference evidence="5" key="1">
    <citation type="submission" date="2023-07" db="EMBL/GenBank/DDBJ databases">
        <authorList>
            <consortium name="AG Swart"/>
            <person name="Singh M."/>
            <person name="Singh A."/>
            <person name="Seah K."/>
            <person name="Emmerich C."/>
        </authorList>
    </citation>
    <scope>NUCLEOTIDE SEQUENCE</scope>
    <source>
        <strain evidence="5">DP1</strain>
    </source>
</reference>
<dbReference type="GO" id="GO:0005737">
    <property type="term" value="C:cytoplasm"/>
    <property type="evidence" value="ECO:0007669"/>
    <property type="project" value="TreeGrafter"/>
</dbReference>
<keyword evidence="1 2" id="KW-0694">RNA-binding</keyword>
<keyword evidence="6" id="KW-1185">Reference proteome</keyword>
<dbReference type="Pfam" id="PF00076">
    <property type="entry name" value="RRM_1"/>
    <property type="match status" value="1"/>
</dbReference>
<organism evidence="5 6">
    <name type="scientific">Euplotes crassus</name>
    <dbReference type="NCBI Taxonomy" id="5936"/>
    <lineage>
        <taxon>Eukaryota</taxon>
        <taxon>Sar</taxon>
        <taxon>Alveolata</taxon>
        <taxon>Ciliophora</taxon>
        <taxon>Intramacronucleata</taxon>
        <taxon>Spirotrichea</taxon>
        <taxon>Hypotrichia</taxon>
        <taxon>Euplotida</taxon>
        <taxon>Euplotidae</taxon>
        <taxon>Moneuplotes</taxon>
    </lineage>
</organism>
<dbReference type="GO" id="GO:0005634">
    <property type="term" value="C:nucleus"/>
    <property type="evidence" value="ECO:0007669"/>
    <property type="project" value="TreeGrafter"/>
</dbReference>
<feature type="domain" description="RRM" evidence="4">
    <location>
        <begin position="180"/>
        <end position="256"/>
    </location>
</feature>
<name>A0AAD1U9Q2_EUPCR</name>
<comment type="caution">
    <text evidence="5">The sequence shown here is derived from an EMBL/GenBank/DDBJ whole genome shotgun (WGS) entry which is preliminary data.</text>
</comment>
<dbReference type="GO" id="GO:0003729">
    <property type="term" value="F:mRNA binding"/>
    <property type="evidence" value="ECO:0007669"/>
    <property type="project" value="TreeGrafter"/>
</dbReference>
<evidence type="ECO:0000256" key="3">
    <source>
        <dbReference type="SAM" id="MobiDB-lite"/>
    </source>
</evidence>
<dbReference type="EMBL" id="CAMPGE010005859">
    <property type="protein sequence ID" value="CAI2364701.1"/>
    <property type="molecule type" value="Genomic_DNA"/>
</dbReference>
<dbReference type="SUPFAM" id="SSF54928">
    <property type="entry name" value="RNA-binding domain, RBD"/>
    <property type="match status" value="2"/>
</dbReference>
<evidence type="ECO:0000256" key="1">
    <source>
        <dbReference type="ARBA" id="ARBA00022884"/>
    </source>
</evidence>
<evidence type="ECO:0000313" key="6">
    <source>
        <dbReference type="Proteomes" id="UP001295684"/>
    </source>
</evidence>
<dbReference type="Gene3D" id="3.30.70.330">
    <property type="match status" value="3"/>
</dbReference>
<dbReference type="InterPro" id="IPR050374">
    <property type="entry name" value="RRT5_SRSF_SR"/>
</dbReference>
<evidence type="ECO:0000313" key="5">
    <source>
        <dbReference type="EMBL" id="CAI2364701.1"/>
    </source>
</evidence>
<feature type="compositionally biased region" description="Polar residues" evidence="3">
    <location>
        <begin position="424"/>
        <end position="447"/>
    </location>
</feature>
<accession>A0AAD1U9Q2</accession>
<dbReference type="AlphaFoldDB" id="A0AAD1U9Q2"/>
<feature type="domain" description="RRM" evidence="4">
    <location>
        <begin position="95"/>
        <end position="172"/>
    </location>
</feature>
<dbReference type="PROSITE" id="PS50102">
    <property type="entry name" value="RRM"/>
    <property type="match status" value="2"/>
</dbReference>
<dbReference type="SMART" id="SM00360">
    <property type="entry name" value="RRM"/>
    <property type="match status" value="3"/>
</dbReference>
<feature type="region of interest" description="Disordered" evidence="3">
    <location>
        <begin position="409"/>
        <end position="466"/>
    </location>
</feature>
<dbReference type="InterPro" id="IPR000504">
    <property type="entry name" value="RRM_dom"/>
</dbReference>
<dbReference type="PANTHER" id="PTHR23003:SF3">
    <property type="entry name" value="FI21236P1-RELATED"/>
    <property type="match status" value="1"/>
</dbReference>
<dbReference type="InterPro" id="IPR035979">
    <property type="entry name" value="RBD_domain_sf"/>
</dbReference>
<dbReference type="PANTHER" id="PTHR23003">
    <property type="entry name" value="RNA RECOGNITION MOTIF RRM DOMAIN CONTAINING PROTEIN"/>
    <property type="match status" value="1"/>
</dbReference>
<dbReference type="Proteomes" id="UP001295684">
    <property type="component" value="Unassembled WGS sequence"/>
</dbReference>
<evidence type="ECO:0000259" key="4">
    <source>
        <dbReference type="PROSITE" id="PS50102"/>
    </source>
</evidence>
<sequence>MNINFSDNSKVSIRNIKPGTMGQDLINFFSIHDLSVVYATIKACHRNPLNVSSNVLFETEDDATKACNTLNGADFKGQRIYIQKINCNHVKTVQSDVYVKNLDYSVTQQDLLEKFGKFGEVLSAKLENFPNGTSKCCGYVKFNTSEEADIAIKILNQSPWKQKIITVSSHGRKQKRFEKRNICIKNLPSHFTESHLADIFELHGDIDTITIQLIDDVKQATISFLDEKEAMDAFTSLKGTIPLGFTKPLIMNMTRSKHCSFEKEKTSIIKKAKAILPGIDYPLSMPMMQPIETDASRYHKVEQKSRGKIFLNKYHYRNKSKSKYQFRIPDMESMIIPPMLMTPMSKQNRLISSRNSYSMYPQQMYLPRMYPPPMHSPQMYPPQTRPQPIYPPPMCSLPMCPPPMPPSQMPVPSISSTPSKSPSMNTMAMNMPSALTPNSQTPQQMNTQPSKPSIPPPQVPYLPSESELCGLSVEEKKI</sequence>
<feature type="compositionally biased region" description="Low complexity" evidence="3">
    <location>
        <begin position="410"/>
        <end position="423"/>
    </location>
</feature>
<protein>
    <recommendedName>
        <fullName evidence="4">RRM domain-containing protein</fullName>
    </recommendedName>
</protein>
<proteinExistence type="predicted"/>
<gene>
    <name evidence="5" type="ORF">ECRASSUSDP1_LOCUS6046</name>
</gene>
<evidence type="ECO:0000256" key="2">
    <source>
        <dbReference type="PROSITE-ProRule" id="PRU00176"/>
    </source>
</evidence>